<proteinExistence type="predicted"/>
<dbReference type="AlphaFoldDB" id="A0AAD5VEX0"/>
<feature type="compositionally biased region" description="Acidic residues" evidence="1">
    <location>
        <begin position="206"/>
        <end position="226"/>
    </location>
</feature>
<keyword evidence="3" id="KW-1185">Reference proteome</keyword>
<comment type="caution">
    <text evidence="2">The sequence shown here is derived from an EMBL/GenBank/DDBJ whole genome shotgun (WGS) entry which is preliminary data.</text>
</comment>
<dbReference type="Proteomes" id="UP001212997">
    <property type="component" value="Unassembled WGS sequence"/>
</dbReference>
<reference evidence="2" key="1">
    <citation type="submission" date="2022-07" db="EMBL/GenBank/DDBJ databases">
        <title>Genome Sequence of Physisporinus lineatus.</title>
        <authorList>
            <person name="Buettner E."/>
        </authorList>
    </citation>
    <scope>NUCLEOTIDE SEQUENCE</scope>
    <source>
        <strain evidence="2">VT162</strain>
    </source>
</reference>
<feature type="region of interest" description="Disordered" evidence="1">
    <location>
        <begin position="189"/>
        <end position="262"/>
    </location>
</feature>
<name>A0AAD5VEX0_9APHY</name>
<evidence type="ECO:0000256" key="1">
    <source>
        <dbReference type="SAM" id="MobiDB-lite"/>
    </source>
</evidence>
<organism evidence="2 3">
    <name type="scientific">Meripilus lineatus</name>
    <dbReference type="NCBI Taxonomy" id="2056292"/>
    <lineage>
        <taxon>Eukaryota</taxon>
        <taxon>Fungi</taxon>
        <taxon>Dikarya</taxon>
        <taxon>Basidiomycota</taxon>
        <taxon>Agaricomycotina</taxon>
        <taxon>Agaricomycetes</taxon>
        <taxon>Polyporales</taxon>
        <taxon>Meripilaceae</taxon>
        <taxon>Meripilus</taxon>
    </lineage>
</organism>
<protein>
    <submittedName>
        <fullName evidence="2">Uncharacterized protein</fullName>
    </submittedName>
</protein>
<accession>A0AAD5VEX0</accession>
<evidence type="ECO:0000313" key="3">
    <source>
        <dbReference type="Proteomes" id="UP001212997"/>
    </source>
</evidence>
<evidence type="ECO:0000313" key="2">
    <source>
        <dbReference type="EMBL" id="KAJ3492165.1"/>
    </source>
</evidence>
<feature type="region of interest" description="Disordered" evidence="1">
    <location>
        <begin position="103"/>
        <end position="122"/>
    </location>
</feature>
<gene>
    <name evidence="2" type="ORF">NLI96_g240</name>
</gene>
<dbReference type="EMBL" id="JANAWD010000003">
    <property type="protein sequence ID" value="KAJ3492165.1"/>
    <property type="molecule type" value="Genomic_DNA"/>
</dbReference>
<sequence length="298" mass="33094">MAPEPNSLFSIACRKLNSVVGGNVKDGASLHRWVLLKNSLRSPVLSAPVSVADEVVEDNVYRTEEEPEHHPLEHDNFMFPDPDAFHQETGAGNSESQWLDSVLQGLGDDDDDEGETDSHSTISVLPALEDDEPLSPIYSPMSSSDDLADQSSLYYASDIAIPYPIPYPPLHPPLMPSWFELEQSPDVVTQTSPPLYHDPLPYFNSDELEDLPVPDAIDDTSDDESDAPSTPFTNSTSSLSNTDPVISPRERTQPRSHPQVYIASEDSYSYPFELDPLPFSDNTVSHSSRAFHRHYHEC</sequence>
<feature type="compositionally biased region" description="Polar residues" evidence="1">
    <location>
        <begin position="232"/>
        <end position="244"/>
    </location>
</feature>